<dbReference type="SUPFAM" id="SSF82861">
    <property type="entry name" value="Mechanosensitive channel protein MscS (YggB), transmembrane region"/>
    <property type="match status" value="1"/>
</dbReference>
<dbReference type="SUPFAM" id="SSF82689">
    <property type="entry name" value="Mechanosensitive channel protein MscS (YggB), C-terminal domain"/>
    <property type="match status" value="1"/>
</dbReference>
<feature type="transmembrane region" description="Helical" evidence="7">
    <location>
        <begin position="83"/>
        <end position="102"/>
    </location>
</feature>
<protein>
    <submittedName>
        <fullName evidence="11">Mechanosensitive ion channel family protein</fullName>
    </submittedName>
</protein>
<evidence type="ECO:0000256" key="7">
    <source>
        <dbReference type="SAM" id="Phobius"/>
    </source>
</evidence>
<keyword evidence="4 7" id="KW-0812">Transmembrane</keyword>
<evidence type="ECO:0000313" key="12">
    <source>
        <dbReference type="Proteomes" id="UP000285478"/>
    </source>
</evidence>
<dbReference type="InterPro" id="IPR045042">
    <property type="entry name" value="YnaI-like"/>
</dbReference>
<feature type="transmembrane region" description="Helical" evidence="7">
    <location>
        <begin position="32"/>
        <end position="62"/>
    </location>
</feature>
<dbReference type="GO" id="GO:0008381">
    <property type="term" value="F:mechanosensitive monoatomic ion channel activity"/>
    <property type="evidence" value="ECO:0007669"/>
    <property type="project" value="UniProtKB-ARBA"/>
</dbReference>
<sequence>MFEDFAKNTFTSTIDVFPEAWRYLAELFGGQIWLLLLLIVFAITLVVDVVFRIAIGGVDYYLDKHKKRFVGSITKSLKAPVSFYIWLSGLTLAIITMMNHFRVLLELKPYITEFKSTLGVIAVAWFSVRWVRHIEIHLKRLERKDSRWDSVTVEAGAKVFKLTVFVVTGLFVLSEMGVNLAGLIAFGGVGAMAVGFAAKDVIGNVLGGLMLYWDKPFSTGDWIRSPDKEIEGTVESIGWRLTVVRTFDKRPLYIPNGIFSTISIENPSRMTNRRIKQVIGLRYCDIDKMAAVTSGIKEMLKNHPEIDQNQTTFVNFVAYNNSTLDIMIYTFTKTTVWVRYQEIQEDVLLKVADVVASHGAEMAFPTRTLYVEDSVKLEPPGLAEIPTNK</sequence>
<evidence type="ECO:0000256" key="3">
    <source>
        <dbReference type="ARBA" id="ARBA00022475"/>
    </source>
</evidence>
<dbReference type="SUPFAM" id="SSF50182">
    <property type="entry name" value="Sm-like ribonucleoproteins"/>
    <property type="match status" value="1"/>
</dbReference>
<proteinExistence type="inferred from homology"/>
<evidence type="ECO:0000259" key="9">
    <source>
        <dbReference type="Pfam" id="PF21082"/>
    </source>
</evidence>
<dbReference type="GO" id="GO:0005886">
    <property type="term" value="C:plasma membrane"/>
    <property type="evidence" value="ECO:0007669"/>
    <property type="project" value="UniProtKB-SubCell"/>
</dbReference>
<dbReference type="Proteomes" id="UP000285478">
    <property type="component" value="Chromosome"/>
</dbReference>
<evidence type="ECO:0000256" key="2">
    <source>
        <dbReference type="ARBA" id="ARBA00008017"/>
    </source>
</evidence>
<gene>
    <name evidence="11" type="ORF">EPV75_07135</name>
</gene>
<dbReference type="InterPro" id="IPR049142">
    <property type="entry name" value="MS_channel_1st"/>
</dbReference>
<dbReference type="AlphaFoldDB" id="A0A410H6C7"/>
<evidence type="ECO:0000256" key="1">
    <source>
        <dbReference type="ARBA" id="ARBA00004651"/>
    </source>
</evidence>
<evidence type="ECO:0000259" key="8">
    <source>
        <dbReference type="Pfam" id="PF00924"/>
    </source>
</evidence>
<dbReference type="Gene3D" id="2.30.30.60">
    <property type="match status" value="1"/>
</dbReference>
<feature type="domain" description="Mechanosensitive ion channel transmembrane helices 2/3" evidence="10">
    <location>
        <begin position="158"/>
        <end position="199"/>
    </location>
</feature>
<dbReference type="InterPro" id="IPR011066">
    <property type="entry name" value="MscS_channel_C_sf"/>
</dbReference>
<name>A0A410H6C7_9GAMM</name>
<keyword evidence="12" id="KW-1185">Reference proteome</keyword>
<dbReference type="InterPro" id="IPR011014">
    <property type="entry name" value="MscS_channel_TM-2"/>
</dbReference>
<keyword evidence="5 7" id="KW-1133">Transmembrane helix</keyword>
<reference evidence="11 12" key="1">
    <citation type="journal article" date="2018" name="Environ. Microbiol.">
        <title>Genomes of ubiquitous marine and hypersaline Hydrogenovibrio, Thiomicrorhabdus and Thiomicrospira spp. encode a diversity of mechanisms to sustain chemolithoautotrophy in heterogeneous environments.</title>
        <authorList>
            <person name="Scott K.M."/>
            <person name="Williams J."/>
            <person name="Porter C.M.B."/>
            <person name="Russel S."/>
            <person name="Harmer T.L."/>
            <person name="Paul J.H."/>
            <person name="Antonen K.M."/>
            <person name="Bridges M.K."/>
            <person name="Camper G.J."/>
            <person name="Campla C.K."/>
            <person name="Casella L.G."/>
            <person name="Chase E."/>
            <person name="Conrad J.W."/>
            <person name="Cruz M.C."/>
            <person name="Dunlap D.S."/>
            <person name="Duran L."/>
            <person name="Fahsbender E.M."/>
            <person name="Goldsmith D.B."/>
            <person name="Keeley R.F."/>
            <person name="Kondoff M.R."/>
            <person name="Kussy B.I."/>
            <person name="Lane M.K."/>
            <person name="Lawler S."/>
            <person name="Leigh B.A."/>
            <person name="Lewis C."/>
            <person name="Lostal L.M."/>
            <person name="Marking D."/>
            <person name="Mancera P.A."/>
            <person name="McClenthan E.C."/>
            <person name="McIntyre E.A."/>
            <person name="Mine J.A."/>
            <person name="Modi S."/>
            <person name="Moore B.D."/>
            <person name="Morgan W.A."/>
            <person name="Nelson K.M."/>
            <person name="Nguyen K.N."/>
            <person name="Ogburn N."/>
            <person name="Parrino D.G."/>
            <person name="Pedapudi A.D."/>
            <person name="Pelham R.P."/>
            <person name="Preece A.M."/>
            <person name="Rampersad E.A."/>
            <person name="Richardson J.C."/>
            <person name="Rodgers C.M."/>
            <person name="Schaffer B.L."/>
            <person name="Sheridan N.E."/>
            <person name="Solone M.R."/>
            <person name="Staley Z.R."/>
            <person name="Tabuchi M."/>
            <person name="Waide R.J."/>
            <person name="Wanjugi P.W."/>
            <person name="Young S."/>
            <person name="Clum A."/>
            <person name="Daum C."/>
            <person name="Huntemann M."/>
            <person name="Ivanova N."/>
            <person name="Kyrpides N."/>
            <person name="Mikhailova N."/>
            <person name="Palaniappan K."/>
            <person name="Pillay M."/>
            <person name="Reddy T.B.K."/>
            <person name="Shapiro N."/>
            <person name="Stamatis D."/>
            <person name="Varghese N."/>
            <person name="Woyke T."/>
            <person name="Boden R."/>
            <person name="Freyermuth S.K."/>
            <person name="Kerfeld C.A."/>
        </authorList>
    </citation>
    <scope>NUCLEOTIDE SEQUENCE [LARGE SCALE GENOMIC DNA]</scope>
    <source>
        <strain evidence="11 12">JR-2</strain>
    </source>
</reference>
<feature type="domain" description="Mechanosensitive ion channel MscS" evidence="8">
    <location>
        <begin position="200"/>
        <end position="269"/>
    </location>
</feature>
<dbReference type="PANTHER" id="PTHR43634:SF2">
    <property type="entry name" value="LOW CONDUCTANCE MECHANOSENSITIVE CHANNEL YNAI"/>
    <property type="match status" value="1"/>
</dbReference>
<dbReference type="Pfam" id="PF21088">
    <property type="entry name" value="MS_channel_1st"/>
    <property type="match status" value="1"/>
</dbReference>
<dbReference type="Gene3D" id="3.30.70.100">
    <property type="match status" value="1"/>
</dbReference>
<accession>A0A410H6C7</accession>
<dbReference type="Pfam" id="PF00924">
    <property type="entry name" value="MS_channel_2nd"/>
    <property type="match status" value="1"/>
</dbReference>
<evidence type="ECO:0000256" key="5">
    <source>
        <dbReference type="ARBA" id="ARBA00022989"/>
    </source>
</evidence>
<dbReference type="PANTHER" id="PTHR43634">
    <property type="entry name" value="OW CONDUCTANCE MECHANOSENSITIVE CHANNEL"/>
    <property type="match status" value="1"/>
</dbReference>
<dbReference type="InterPro" id="IPR006685">
    <property type="entry name" value="MscS_channel_2nd"/>
</dbReference>
<dbReference type="Gene3D" id="1.10.287.1260">
    <property type="match status" value="1"/>
</dbReference>
<dbReference type="PROSITE" id="PS01246">
    <property type="entry name" value="UPF0003"/>
    <property type="match status" value="1"/>
</dbReference>
<organism evidence="11 12">
    <name type="scientific">Hydrogenovibrio thermophilus</name>
    <dbReference type="NCBI Taxonomy" id="265883"/>
    <lineage>
        <taxon>Bacteria</taxon>
        <taxon>Pseudomonadati</taxon>
        <taxon>Pseudomonadota</taxon>
        <taxon>Gammaproteobacteria</taxon>
        <taxon>Thiotrichales</taxon>
        <taxon>Piscirickettsiaceae</taxon>
        <taxon>Hydrogenovibrio</taxon>
    </lineage>
</organism>
<comment type="similarity">
    <text evidence="2">Belongs to the MscS (TC 1.A.23) family.</text>
</comment>
<dbReference type="InterPro" id="IPR006686">
    <property type="entry name" value="MscS_channel_CS"/>
</dbReference>
<dbReference type="KEGG" id="htr:EPV75_07135"/>
<evidence type="ECO:0000256" key="6">
    <source>
        <dbReference type="ARBA" id="ARBA00023136"/>
    </source>
</evidence>
<dbReference type="InterPro" id="IPR049278">
    <property type="entry name" value="MS_channel_C"/>
</dbReference>
<dbReference type="Pfam" id="PF21082">
    <property type="entry name" value="MS_channel_3rd"/>
    <property type="match status" value="1"/>
</dbReference>
<evidence type="ECO:0000256" key="4">
    <source>
        <dbReference type="ARBA" id="ARBA00022692"/>
    </source>
</evidence>
<keyword evidence="3" id="KW-1003">Cell membrane</keyword>
<evidence type="ECO:0000313" key="11">
    <source>
        <dbReference type="EMBL" id="QAB16469.1"/>
    </source>
</evidence>
<evidence type="ECO:0000259" key="10">
    <source>
        <dbReference type="Pfam" id="PF21088"/>
    </source>
</evidence>
<dbReference type="InterPro" id="IPR010920">
    <property type="entry name" value="LSM_dom_sf"/>
</dbReference>
<comment type="subcellular location">
    <subcellularLocation>
        <location evidence="1">Cell membrane</location>
        <topology evidence="1">Multi-pass membrane protein</topology>
    </subcellularLocation>
</comment>
<feature type="domain" description="Mechanosensitive ion channel MscS C-terminal" evidence="9">
    <location>
        <begin position="279"/>
        <end position="362"/>
    </location>
</feature>
<dbReference type="EMBL" id="CP035033">
    <property type="protein sequence ID" value="QAB16469.1"/>
    <property type="molecule type" value="Genomic_DNA"/>
</dbReference>
<dbReference type="InterPro" id="IPR023408">
    <property type="entry name" value="MscS_beta-dom_sf"/>
</dbReference>
<keyword evidence="6 7" id="KW-0472">Membrane</keyword>